<reference evidence="3 4" key="1">
    <citation type="journal article" date="2019" name="Int. J. Syst. Evol. Microbiol.">
        <title>The Global Catalogue of Microorganisms (GCM) 10K type strain sequencing project: providing services to taxonomists for standard genome sequencing and annotation.</title>
        <authorList>
            <consortium name="The Broad Institute Genomics Platform"/>
            <consortium name="The Broad Institute Genome Sequencing Center for Infectious Disease"/>
            <person name="Wu L."/>
            <person name="Ma J."/>
        </authorList>
    </citation>
    <scope>NUCLEOTIDE SEQUENCE [LARGE SCALE GENOMIC DNA]</scope>
    <source>
        <strain evidence="3 4">CGMCC 1.3239</strain>
    </source>
</reference>
<dbReference type="EMBL" id="JBHSWW010000155">
    <property type="protein sequence ID" value="MFC6753871.1"/>
    <property type="molecule type" value="Genomic_DNA"/>
</dbReference>
<dbReference type="NCBIfam" id="NF038145">
    <property type="entry name" value="Hvo_1808_fam"/>
    <property type="match status" value="1"/>
</dbReference>
<dbReference type="AlphaFoldDB" id="A0ABD5SB97"/>
<dbReference type="RefSeq" id="WP_379781864.1">
    <property type="nucleotide sequence ID" value="NZ_JBHSWW010000155.1"/>
</dbReference>
<name>A0ABD5SB97_9EURY</name>
<proteinExistence type="predicted"/>
<keyword evidence="2" id="KW-0472">Membrane</keyword>
<organism evidence="3 4">
    <name type="scientific">Halorubrum tibetense</name>
    <dbReference type="NCBI Taxonomy" id="175631"/>
    <lineage>
        <taxon>Archaea</taxon>
        <taxon>Methanobacteriati</taxon>
        <taxon>Methanobacteriota</taxon>
        <taxon>Stenosarchaea group</taxon>
        <taxon>Halobacteria</taxon>
        <taxon>Halobacteriales</taxon>
        <taxon>Haloferacaceae</taxon>
        <taxon>Halorubrum</taxon>
    </lineage>
</organism>
<keyword evidence="2" id="KW-1133">Transmembrane helix</keyword>
<feature type="region of interest" description="Disordered" evidence="1">
    <location>
        <begin position="489"/>
        <end position="549"/>
    </location>
</feature>
<keyword evidence="4" id="KW-1185">Reference proteome</keyword>
<evidence type="ECO:0000313" key="3">
    <source>
        <dbReference type="EMBL" id="MFC6753871.1"/>
    </source>
</evidence>
<feature type="compositionally biased region" description="Acidic residues" evidence="1">
    <location>
        <begin position="504"/>
        <end position="545"/>
    </location>
</feature>
<gene>
    <name evidence="3" type="ORF">ACFQEU_10405</name>
</gene>
<evidence type="ECO:0000313" key="4">
    <source>
        <dbReference type="Proteomes" id="UP001596442"/>
    </source>
</evidence>
<evidence type="ECO:0000256" key="1">
    <source>
        <dbReference type="SAM" id="MobiDB-lite"/>
    </source>
</evidence>
<sequence length="571" mass="61923">MRRVLTLSAVVAATVLLVFGAAGAAGAVAAPGDLTTPEAGNVVSDVAVAETSAECESAADNELVGCWNGYHYSDDLDIDQGDGLTEAELESLTFRKMARIEHLRERPFESEVDVDTLTREEFQADWEGDGEETDAEAEFNRWNDGVWKALFVVGEDESSAEAIDSVFGGAVAGFYSPAEERVVIVTDEDEELQISGSTLVHELAHAMQDQYHDLGDQRYTGATQDADLAVDGIVEGEVVYLEERYDERCDGNWTCLGEPDSDGGGAGAGDLNFGILQTVLQPYSDGPLYAADLFEADGWDAVNETMNDPPETTSEVIHREPDYETAEIAFEDTATNGWETYPNQGVDGAETAGEASMFVMFWYQAFEYGAPTLAADRESAVNVHLDVDEELRTRTAYNYAHAATDGWAGDELYPYRNDADDGERDGYVWVTEWRTEEDAAEFHQTYLRMVEHHGAERLDDGVLDVEDGEFRGAYGVEHEGTTVTIAHAPTADDVFDLRPGLDPTEAETDDGDENGADDGTDGDDETDDDITTPGEADDAADDESFDGQAPGLGVVTALVAFLVAALLARRE</sequence>
<comment type="caution">
    <text evidence="3">The sequence shown here is derived from an EMBL/GenBank/DDBJ whole genome shotgun (WGS) entry which is preliminary data.</text>
</comment>
<accession>A0ABD5SB97</accession>
<dbReference type="InterPro" id="IPR047792">
    <property type="entry name" value="Hvo_1808-like"/>
</dbReference>
<protein>
    <submittedName>
        <fullName evidence="3">Hvo_1808 family surface protein</fullName>
    </submittedName>
</protein>
<evidence type="ECO:0000256" key="2">
    <source>
        <dbReference type="SAM" id="Phobius"/>
    </source>
</evidence>
<feature type="transmembrane region" description="Helical" evidence="2">
    <location>
        <begin position="549"/>
        <end position="568"/>
    </location>
</feature>
<keyword evidence="2" id="KW-0812">Transmembrane</keyword>
<dbReference type="Proteomes" id="UP001596442">
    <property type="component" value="Unassembled WGS sequence"/>
</dbReference>